<evidence type="ECO:0000259" key="1">
    <source>
        <dbReference type="PROSITE" id="PS50053"/>
    </source>
</evidence>
<dbReference type="SUPFAM" id="SSF54236">
    <property type="entry name" value="Ubiquitin-like"/>
    <property type="match status" value="1"/>
</dbReference>
<evidence type="ECO:0000313" key="2">
    <source>
        <dbReference type="EMBL" id="KAF5835884.1"/>
    </source>
</evidence>
<reference evidence="2" key="1">
    <citation type="submission" date="2017-08" db="EMBL/GenBank/DDBJ databases">
        <authorList>
            <person name="Polle J.E."/>
            <person name="Barry K."/>
            <person name="Cushman J."/>
            <person name="Schmutz J."/>
            <person name="Tran D."/>
            <person name="Hathwaick L.T."/>
            <person name="Yim W.C."/>
            <person name="Jenkins J."/>
            <person name="Mckie-Krisberg Z.M."/>
            <person name="Prochnik S."/>
            <person name="Lindquist E."/>
            <person name="Dockter R.B."/>
            <person name="Adam C."/>
            <person name="Molina H."/>
            <person name="Bunkerborg J."/>
            <person name="Jin E."/>
            <person name="Buchheim M."/>
            <person name="Magnuson J."/>
        </authorList>
    </citation>
    <scope>NUCLEOTIDE SEQUENCE</scope>
    <source>
        <strain evidence="2">CCAP 19/18</strain>
    </source>
</reference>
<dbReference type="Pfam" id="PF00240">
    <property type="entry name" value="ubiquitin"/>
    <property type="match status" value="1"/>
</dbReference>
<dbReference type="Proteomes" id="UP000815325">
    <property type="component" value="Unassembled WGS sequence"/>
</dbReference>
<evidence type="ECO:0000313" key="3">
    <source>
        <dbReference type="Proteomes" id="UP000815325"/>
    </source>
</evidence>
<dbReference type="EMBL" id="MU069684">
    <property type="protein sequence ID" value="KAF5835884.1"/>
    <property type="molecule type" value="Genomic_DNA"/>
</dbReference>
<name>A0ABQ7GMQ0_DUNSA</name>
<keyword evidence="3" id="KW-1185">Reference proteome</keyword>
<sequence>MADNLPDLRHLLYPETPVEQCNLSHGATLHLTSILQGGKRVRVKLLTPEAPGITCGPTVNVELEPDTPMYEVKLQLQEATGIPVDAQKVMLAGIGDMVLGDKRTNIGYTYCGSTSNFGLATMGQPA</sequence>
<accession>A0ABQ7GMQ0</accession>
<organism evidence="2 3">
    <name type="scientific">Dunaliella salina</name>
    <name type="common">Green alga</name>
    <name type="synonym">Protococcus salinus</name>
    <dbReference type="NCBI Taxonomy" id="3046"/>
    <lineage>
        <taxon>Eukaryota</taxon>
        <taxon>Viridiplantae</taxon>
        <taxon>Chlorophyta</taxon>
        <taxon>core chlorophytes</taxon>
        <taxon>Chlorophyceae</taxon>
        <taxon>CS clade</taxon>
        <taxon>Chlamydomonadales</taxon>
        <taxon>Dunaliellaceae</taxon>
        <taxon>Dunaliella</taxon>
    </lineage>
</organism>
<dbReference type="Gene3D" id="3.10.20.90">
    <property type="entry name" value="Phosphatidylinositol 3-kinase Catalytic Subunit, Chain A, domain 1"/>
    <property type="match status" value="1"/>
</dbReference>
<proteinExistence type="predicted"/>
<dbReference type="InterPro" id="IPR029071">
    <property type="entry name" value="Ubiquitin-like_domsf"/>
</dbReference>
<dbReference type="PROSITE" id="PS50053">
    <property type="entry name" value="UBIQUITIN_2"/>
    <property type="match status" value="1"/>
</dbReference>
<feature type="domain" description="Ubiquitin-like" evidence="1">
    <location>
        <begin position="39"/>
        <end position="93"/>
    </location>
</feature>
<protein>
    <recommendedName>
        <fullName evidence="1">Ubiquitin-like domain-containing protein</fullName>
    </recommendedName>
</protein>
<comment type="caution">
    <text evidence="2">The sequence shown here is derived from an EMBL/GenBank/DDBJ whole genome shotgun (WGS) entry which is preliminary data.</text>
</comment>
<dbReference type="InterPro" id="IPR000626">
    <property type="entry name" value="Ubiquitin-like_dom"/>
</dbReference>
<gene>
    <name evidence="2" type="ORF">DUNSADRAFT_6697</name>
</gene>